<gene>
    <name evidence="2" type="ORF">APZ00_00685</name>
</gene>
<dbReference type="CDD" id="cd04301">
    <property type="entry name" value="NAT_SF"/>
    <property type="match status" value="1"/>
</dbReference>
<keyword evidence="3" id="KW-1185">Reference proteome</keyword>
<dbReference type="Gene3D" id="3.40.630.30">
    <property type="match status" value="1"/>
</dbReference>
<dbReference type="PANTHER" id="PTHR47237:SF1">
    <property type="entry name" value="SLL0310 PROTEIN"/>
    <property type="match status" value="1"/>
</dbReference>
<dbReference type="AlphaFoldDB" id="A0A0U3EI85"/>
<dbReference type="GO" id="GO:0016747">
    <property type="term" value="F:acyltransferase activity, transferring groups other than amino-acyl groups"/>
    <property type="evidence" value="ECO:0007669"/>
    <property type="project" value="InterPro"/>
</dbReference>
<evidence type="ECO:0000313" key="2">
    <source>
        <dbReference type="EMBL" id="ALV25775.1"/>
    </source>
</evidence>
<dbReference type="Pfam" id="PF18014">
    <property type="entry name" value="Acetyltransf_18"/>
    <property type="match status" value="1"/>
</dbReference>
<evidence type="ECO:0000259" key="1">
    <source>
        <dbReference type="PROSITE" id="PS51186"/>
    </source>
</evidence>
<proteinExistence type="predicted"/>
<organism evidence="2 3">
    <name type="scientific">Pannonibacter phragmitetus</name>
    <dbReference type="NCBI Taxonomy" id="121719"/>
    <lineage>
        <taxon>Bacteria</taxon>
        <taxon>Pseudomonadati</taxon>
        <taxon>Pseudomonadota</taxon>
        <taxon>Alphaproteobacteria</taxon>
        <taxon>Hyphomicrobiales</taxon>
        <taxon>Stappiaceae</taxon>
        <taxon>Pannonibacter</taxon>
    </lineage>
</organism>
<dbReference type="STRING" id="121719.APZ00_00685"/>
<dbReference type="InterPro" id="IPR016181">
    <property type="entry name" value="Acyl_CoA_acyltransferase"/>
</dbReference>
<dbReference type="PANTHER" id="PTHR47237">
    <property type="entry name" value="SLL0310 PROTEIN"/>
    <property type="match status" value="1"/>
</dbReference>
<dbReference type="InterPro" id="IPR052729">
    <property type="entry name" value="Acyl/Acetyltrans_Enzymes"/>
</dbReference>
<dbReference type="SUPFAM" id="SSF55729">
    <property type="entry name" value="Acyl-CoA N-acyltransferases (Nat)"/>
    <property type="match status" value="1"/>
</dbReference>
<reference evidence="2 3" key="1">
    <citation type="submission" date="2015-10" db="EMBL/GenBank/DDBJ databases">
        <title>The world's first case of liver abscess caused by Pannonibacter phragmitetus.</title>
        <authorList>
            <person name="Ming D."/>
            <person name="Wang M."/>
            <person name="Zhou Y."/>
            <person name="Jiang T."/>
            <person name="Hu S."/>
        </authorList>
    </citation>
    <scope>NUCLEOTIDE SEQUENCE [LARGE SCALE GENOMIC DNA]</scope>
    <source>
        <strain evidence="2 3">31801</strain>
    </source>
</reference>
<sequence>MTGPVIRQLTTAEVEQLIGWAEAEGWNPGLDDAAVFQAADARGFLGAFAEGEMAAGISAVRYGEDFGFIGLYICHPDFRGQGYGKAVWNAGLKHLEGRTIGLDGVPEQQANYRSMGFVSQYRTIRYSGHSAHADKAGGIRPLESADMPAVEAFDRAYFPAPRTGFLRQWLTRPRRALAAFEGSTLRGYGVARPCREGWKIGPLFAEDTAVAGSLFAALAEGCEGGIHIDVPETAGDFIRFLEDAGFAPGFETSRMYCGPAPAIRLDGVFGITTLELG</sequence>
<dbReference type="InterPro" id="IPR000182">
    <property type="entry name" value="GNAT_dom"/>
</dbReference>
<protein>
    <submittedName>
        <fullName evidence="2">GCN5 family acetyltransferase</fullName>
    </submittedName>
</protein>
<dbReference type="Gene3D" id="3.40.630.90">
    <property type="match status" value="1"/>
</dbReference>
<dbReference type="KEGG" id="pphr:APZ00_00685"/>
<dbReference type="InterPro" id="IPR041496">
    <property type="entry name" value="YitH/HolE_GNAT"/>
</dbReference>
<dbReference type="EMBL" id="CP013068">
    <property type="protein sequence ID" value="ALV25775.1"/>
    <property type="molecule type" value="Genomic_DNA"/>
</dbReference>
<feature type="domain" description="N-acetyltransferase" evidence="1">
    <location>
        <begin position="4"/>
        <end position="143"/>
    </location>
</feature>
<dbReference type="PROSITE" id="PS51186">
    <property type="entry name" value="GNAT"/>
    <property type="match status" value="1"/>
</dbReference>
<dbReference type="Proteomes" id="UP000064921">
    <property type="component" value="Chromosome"/>
</dbReference>
<dbReference type="Pfam" id="PF00583">
    <property type="entry name" value="Acetyltransf_1"/>
    <property type="match status" value="1"/>
</dbReference>
<keyword evidence="2" id="KW-0808">Transferase</keyword>
<dbReference type="RefSeq" id="WP_058897769.1">
    <property type="nucleotide sequence ID" value="NZ_CP013068.1"/>
</dbReference>
<accession>A0A0U3EI85</accession>
<evidence type="ECO:0000313" key="3">
    <source>
        <dbReference type="Proteomes" id="UP000064921"/>
    </source>
</evidence>
<name>A0A0U3EI85_9HYPH</name>